<keyword evidence="1" id="KW-0678">Repressor</keyword>
<evidence type="ECO:0000256" key="1">
    <source>
        <dbReference type="ARBA" id="ARBA00022491"/>
    </source>
</evidence>
<dbReference type="InterPro" id="IPR009057">
    <property type="entry name" value="Homeodomain-like_sf"/>
</dbReference>
<dbReference type="Pfam" id="PF14278">
    <property type="entry name" value="TetR_C_8"/>
    <property type="match status" value="1"/>
</dbReference>
<dbReference type="SUPFAM" id="SSF46689">
    <property type="entry name" value="Homeodomain-like"/>
    <property type="match status" value="1"/>
</dbReference>
<gene>
    <name evidence="6" type="ORF">M670_04621</name>
</gene>
<reference evidence="6 7" key="1">
    <citation type="submission" date="2014-04" db="EMBL/GenBank/DDBJ databases">
        <title>Draft genome sequence of Bacillus azotoformans MEV2011, a (co-) denitrifying strain unable to grow in the presence of oxygen.</title>
        <authorList>
            <person name="Nielsen M."/>
            <person name="Schreiber L."/>
            <person name="Finster K."/>
            <person name="Schramm A."/>
        </authorList>
    </citation>
    <scope>NUCLEOTIDE SEQUENCE [LARGE SCALE GENOMIC DNA]</scope>
    <source>
        <strain evidence="6 7">MEV2011</strain>
    </source>
</reference>
<dbReference type="Proteomes" id="UP000027936">
    <property type="component" value="Unassembled WGS sequence"/>
</dbReference>
<keyword evidence="4" id="KW-0812">Transmembrane</keyword>
<dbReference type="InterPro" id="IPR001647">
    <property type="entry name" value="HTH_TetR"/>
</dbReference>
<evidence type="ECO:0000313" key="6">
    <source>
        <dbReference type="EMBL" id="KEF36168.1"/>
    </source>
</evidence>
<protein>
    <submittedName>
        <fullName evidence="6">Transcriptional regulator</fullName>
    </submittedName>
</protein>
<keyword evidence="2 3" id="KW-0238">DNA-binding</keyword>
<sequence length="200" mass="23648">MAEFIDPRIKRTKELISNSFLLLIDEKGFDAISVQDITKKSEINRATFYRHYKDKYDLLEKIIDERLEVFLKSINPKSFHSISYQYNAEEPHPIFMALFEHVKEHIDFYKVMLGKSGINEFRVRMLNVIMDTFHNQFIEIFQKREVIIPEDILLNYIISAYLGVITFWVENGMKYSPKFMAIQLTNLSLFGPLRSAGFNM</sequence>
<dbReference type="Gene3D" id="1.10.357.10">
    <property type="entry name" value="Tetracycline Repressor, domain 2"/>
    <property type="match status" value="1"/>
</dbReference>
<dbReference type="AlphaFoldDB" id="A0A072NH16"/>
<feature type="DNA-binding region" description="H-T-H motif" evidence="3">
    <location>
        <begin position="33"/>
        <end position="52"/>
    </location>
</feature>
<name>A0A072NH16_SCHAZ</name>
<dbReference type="InterPro" id="IPR050624">
    <property type="entry name" value="HTH-type_Tx_Regulator"/>
</dbReference>
<feature type="transmembrane region" description="Helical" evidence="4">
    <location>
        <begin position="152"/>
        <end position="169"/>
    </location>
</feature>
<keyword evidence="4" id="KW-0472">Membrane</keyword>
<dbReference type="Pfam" id="PF00440">
    <property type="entry name" value="TetR_N"/>
    <property type="match status" value="1"/>
</dbReference>
<dbReference type="EMBL" id="JJRY01000033">
    <property type="protein sequence ID" value="KEF36168.1"/>
    <property type="molecule type" value="Genomic_DNA"/>
</dbReference>
<evidence type="ECO:0000256" key="4">
    <source>
        <dbReference type="SAM" id="Phobius"/>
    </source>
</evidence>
<dbReference type="PATRIC" id="fig|1348973.3.peg.4490"/>
<organism evidence="6 7">
    <name type="scientific">Schinkia azotoformans MEV2011</name>
    <dbReference type="NCBI Taxonomy" id="1348973"/>
    <lineage>
        <taxon>Bacteria</taxon>
        <taxon>Bacillati</taxon>
        <taxon>Bacillota</taxon>
        <taxon>Bacilli</taxon>
        <taxon>Bacillales</taxon>
        <taxon>Bacillaceae</taxon>
        <taxon>Calidifontibacillus/Schinkia group</taxon>
        <taxon>Schinkia</taxon>
    </lineage>
</organism>
<evidence type="ECO:0000313" key="7">
    <source>
        <dbReference type="Proteomes" id="UP000027936"/>
    </source>
</evidence>
<comment type="caution">
    <text evidence="6">The sequence shown here is derived from an EMBL/GenBank/DDBJ whole genome shotgun (WGS) entry which is preliminary data.</text>
</comment>
<dbReference type="PANTHER" id="PTHR43479">
    <property type="entry name" value="ACREF/ENVCD OPERON REPRESSOR-RELATED"/>
    <property type="match status" value="1"/>
</dbReference>
<dbReference type="InterPro" id="IPR039532">
    <property type="entry name" value="TetR_C_Firmicutes"/>
</dbReference>
<proteinExistence type="predicted"/>
<evidence type="ECO:0000256" key="2">
    <source>
        <dbReference type="ARBA" id="ARBA00023125"/>
    </source>
</evidence>
<dbReference type="GO" id="GO:0003677">
    <property type="term" value="F:DNA binding"/>
    <property type="evidence" value="ECO:0007669"/>
    <property type="project" value="UniProtKB-UniRule"/>
</dbReference>
<feature type="domain" description="HTH tetR-type" evidence="5">
    <location>
        <begin position="10"/>
        <end position="70"/>
    </location>
</feature>
<dbReference type="PROSITE" id="PS50977">
    <property type="entry name" value="HTH_TETR_2"/>
    <property type="match status" value="1"/>
</dbReference>
<keyword evidence="4" id="KW-1133">Transmembrane helix</keyword>
<dbReference type="PANTHER" id="PTHR43479:SF23">
    <property type="entry name" value="HTH TETR-TYPE DOMAIN-CONTAINING PROTEIN"/>
    <property type="match status" value="1"/>
</dbReference>
<evidence type="ECO:0000256" key="3">
    <source>
        <dbReference type="PROSITE-ProRule" id="PRU00335"/>
    </source>
</evidence>
<accession>A0A072NH16</accession>
<evidence type="ECO:0000259" key="5">
    <source>
        <dbReference type="PROSITE" id="PS50977"/>
    </source>
</evidence>